<dbReference type="Pfam" id="PF00248">
    <property type="entry name" value="Aldo_ket_red"/>
    <property type="match status" value="1"/>
</dbReference>
<evidence type="ECO:0000313" key="3">
    <source>
        <dbReference type="Proteomes" id="UP001159405"/>
    </source>
</evidence>
<evidence type="ECO:0000313" key="2">
    <source>
        <dbReference type="EMBL" id="CAH3128499.1"/>
    </source>
</evidence>
<dbReference type="InterPro" id="IPR036812">
    <property type="entry name" value="NAD(P)_OxRdtase_dom_sf"/>
</dbReference>
<dbReference type="CDD" id="cd19101">
    <property type="entry name" value="AKR_unchar"/>
    <property type="match status" value="1"/>
</dbReference>
<proteinExistence type="predicted"/>
<evidence type="ECO:0000259" key="1">
    <source>
        <dbReference type="Pfam" id="PF00248"/>
    </source>
</evidence>
<name>A0ABN8NZW6_9CNID</name>
<accession>A0ABN8NZW6</accession>
<dbReference type="PANTHER" id="PTHR43147:SF2">
    <property type="entry name" value="NADP-DEPENDENT OXIDOREDUCTASE DOMAIN-CONTAINING PROTEIN"/>
    <property type="match status" value="1"/>
</dbReference>
<dbReference type="Proteomes" id="UP001159405">
    <property type="component" value="Unassembled WGS sequence"/>
</dbReference>
<feature type="non-terminal residue" evidence="2">
    <location>
        <position position="1"/>
    </location>
</feature>
<dbReference type="PRINTS" id="PR00069">
    <property type="entry name" value="ALDKETRDTASE"/>
</dbReference>
<dbReference type="SUPFAM" id="SSF51430">
    <property type="entry name" value="NAD(P)-linked oxidoreductase"/>
    <property type="match status" value="1"/>
</dbReference>
<comment type="caution">
    <text evidence="2">The sequence shown here is derived from an EMBL/GenBank/DDBJ whole genome shotgun (WGS) entry which is preliminary data.</text>
</comment>
<dbReference type="InterPro" id="IPR023210">
    <property type="entry name" value="NADP_OxRdtase_dom"/>
</dbReference>
<dbReference type="InterPro" id="IPR020471">
    <property type="entry name" value="AKR"/>
</dbReference>
<dbReference type="PANTHER" id="PTHR43147">
    <property type="entry name" value="PROTEIN TAS"/>
    <property type="match status" value="1"/>
</dbReference>
<protein>
    <recommendedName>
        <fullName evidence="1">NADP-dependent oxidoreductase domain-containing protein</fullName>
    </recommendedName>
</protein>
<organism evidence="2 3">
    <name type="scientific">Porites lobata</name>
    <dbReference type="NCBI Taxonomy" id="104759"/>
    <lineage>
        <taxon>Eukaryota</taxon>
        <taxon>Metazoa</taxon>
        <taxon>Cnidaria</taxon>
        <taxon>Anthozoa</taxon>
        <taxon>Hexacorallia</taxon>
        <taxon>Scleractinia</taxon>
        <taxon>Fungiina</taxon>
        <taxon>Poritidae</taxon>
        <taxon>Porites</taxon>
    </lineage>
</organism>
<feature type="domain" description="NADP-dependent oxidoreductase" evidence="1">
    <location>
        <begin position="43"/>
        <end position="347"/>
    </location>
</feature>
<sequence>SKFTTPFCLARRVILFTFTVFSGTKRMGRVPFFRLKNGLEIRRILNGMWQVSGQHGPINANKASRAMVDYFDAGLTTFDMADIYGPAEDIFGEFLDDLKTERGEEVGRKVQALTKWVPQQGKPLSREITKGHVRLAMKRMGVEKLDMLQFHWWDYSDSRYIDALCYLNELRMEGLIGELSLTNFNTRHLQEIVKREIPISTNQVQYSIIDQRPESKMVKLCRQHGIKLLAYGTLGGGLISERYLNAKEPIMRSELQTASLAKYKQMIDAWGSWELFQDLLSNLSDIALAHNSTVANVACRYILDKPEVAGIIIGCRFGVPEAEHIESNMKILDLKLTTSDVEKLEQTLRKGEDLFETTGDCGDEYR</sequence>
<dbReference type="EMBL" id="CALNXK010000045">
    <property type="protein sequence ID" value="CAH3128499.1"/>
    <property type="molecule type" value="Genomic_DNA"/>
</dbReference>
<keyword evidence="3" id="KW-1185">Reference proteome</keyword>
<dbReference type="Gene3D" id="3.20.20.100">
    <property type="entry name" value="NADP-dependent oxidoreductase domain"/>
    <property type="match status" value="1"/>
</dbReference>
<gene>
    <name evidence="2" type="ORF">PLOB_00033646</name>
</gene>
<reference evidence="2 3" key="1">
    <citation type="submission" date="2022-05" db="EMBL/GenBank/DDBJ databases">
        <authorList>
            <consortium name="Genoscope - CEA"/>
            <person name="William W."/>
        </authorList>
    </citation>
    <scope>NUCLEOTIDE SEQUENCE [LARGE SCALE GENOMIC DNA]</scope>
</reference>